<reference evidence="4" key="1">
    <citation type="submission" date="2011-05" db="EMBL/GenBank/DDBJ databases">
        <title>Complete sequence of Desulfotomaculum kuznetsovii DSM 6115.</title>
        <authorList>
            <person name="Lucas S."/>
            <person name="Han J."/>
            <person name="Lapidus A."/>
            <person name="Cheng J.-F."/>
            <person name="Goodwin L."/>
            <person name="Pitluck S."/>
            <person name="Peters L."/>
            <person name="Mikhailova N."/>
            <person name="Lu M."/>
            <person name="Saunders E."/>
            <person name="Han C."/>
            <person name="Tapia R."/>
            <person name="Land M."/>
            <person name="Hauser L."/>
            <person name="Kyrpides N."/>
            <person name="Ivanova N."/>
            <person name="Pagani I."/>
            <person name="Nazina T."/>
            <person name="Ivanova A."/>
            <person name="Parshina S."/>
            <person name="Kuever J."/>
            <person name="Muyzer G."/>
            <person name="Plugge C."/>
            <person name="Stams A."/>
            <person name="Woyke T."/>
        </authorList>
    </citation>
    <scope>NUCLEOTIDE SEQUENCE [LARGE SCALE GENOMIC DNA]</scope>
    <source>
        <strain evidence="4">DSM 6115 / VKM B-1805 / 17</strain>
    </source>
</reference>
<dbReference type="Proteomes" id="UP000009229">
    <property type="component" value="Chromosome"/>
</dbReference>
<dbReference type="SUPFAM" id="SSF53850">
    <property type="entry name" value="Periplasmic binding protein-like II"/>
    <property type="match status" value="1"/>
</dbReference>
<evidence type="ECO:0000313" key="3">
    <source>
        <dbReference type="EMBL" id="AEG16724.1"/>
    </source>
</evidence>
<dbReference type="KEGG" id="dku:Desku_3235"/>
<evidence type="ECO:0000313" key="4">
    <source>
        <dbReference type="Proteomes" id="UP000009229"/>
    </source>
</evidence>
<dbReference type="PROSITE" id="PS51257">
    <property type="entry name" value="PROKAR_LIPOPROTEIN"/>
    <property type="match status" value="1"/>
</dbReference>
<evidence type="ECO:0000256" key="2">
    <source>
        <dbReference type="SAM" id="SignalP"/>
    </source>
</evidence>
<proteinExistence type="inferred from homology"/>
<dbReference type="InterPro" id="IPR005064">
    <property type="entry name" value="BUG"/>
</dbReference>
<organism evidence="3 4">
    <name type="scientific">Desulfofundulus kuznetsovii (strain DSM 6115 / VKM B-1805 / 17)</name>
    <name type="common">Desulfotomaculum kuznetsovii</name>
    <dbReference type="NCBI Taxonomy" id="760568"/>
    <lineage>
        <taxon>Bacteria</taxon>
        <taxon>Bacillati</taxon>
        <taxon>Bacillota</taxon>
        <taxon>Clostridia</taxon>
        <taxon>Eubacteriales</taxon>
        <taxon>Peptococcaceae</taxon>
        <taxon>Desulfofundulus</taxon>
    </lineage>
</organism>
<comment type="similarity">
    <text evidence="1">Belongs to the UPF0065 (bug) family.</text>
</comment>
<name>A0AAU8PCP9_DESK7</name>
<keyword evidence="4" id="KW-1185">Reference proteome</keyword>
<gene>
    <name evidence="3" type="ordered locus">Desku_3235</name>
</gene>
<dbReference type="Gene3D" id="3.40.190.150">
    <property type="entry name" value="Bordetella uptake gene, domain 1"/>
    <property type="match status" value="1"/>
</dbReference>
<evidence type="ECO:0000256" key="1">
    <source>
        <dbReference type="ARBA" id="ARBA00006987"/>
    </source>
</evidence>
<dbReference type="PANTHER" id="PTHR42928:SF5">
    <property type="entry name" value="BLR1237 PROTEIN"/>
    <property type="match status" value="1"/>
</dbReference>
<dbReference type="Pfam" id="PF03401">
    <property type="entry name" value="TctC"/>
    <property type="match status" value="1"/>
</dbReference>
<protein>
    <submittedName>
        <fullName evidence="3">Uncharacterized protein</fullName>
    </submittedName>
</protein>
<feature type="signal peptide" evidence="2">
    <location>
        <begin position="1"/>
        <end position="21"/>
    </location>
</feature>
<dbReference type="PANTHER" id="PTHR42928">
    <property type="entry name" value="TRICARBOXYLATE-BINDING PROTEIN"/>
    <property type="match status" value="1"/>
</dbReference>
<dbReference type="PIRSF" id="PIRSF017082">
    <property type="entry name" value="YflP"/>
    <property type="match status" value="1"/>
</dbReference>
<keyword evidence="2" id="KW-0732">Signal</keyword>
<dbReference type="AlphaFoldDB" id="A0AAU8PCP9"/>
<dbReference type="InterPro" id="IPR042100">
    <property type="entry name" value="Bug_dom1"/>
</dbReference>
<dbReference type="CDD" id="cd07012">
    <property type="entry name" value="PBP2_Bug_TTT"/>
    <property type="match status" value="1"/>
</dbReference>
<dbReference type="RefSeq" id="WP_013824230.1">
    <property type="nucleotide sequence ID" value="NC_015573.1"/>
</dbReference>
<feature type="chain" id="PRO_5043728536" evidence="2">
    <location>
        <begin position="22"/>
        <end position="337"/>
    </location>
</feature>
<dbReference type="Gene3D" id="3.40.190.10">
    <property type="entry name" value="Periplasmic binding protein-like II"/>
    <property type="match status" value="1"/>
</dbReference>
<sequence length="337" mass="36514">MKKIKFRALALLLTAAMALTAIVTGCKGNAKQSEGTKPGIGYPKGTITIIVPFAPGGGVDSFARVVAKYSEKYVGAPMAVVNKDGASGEIGWNEAAKSKPDGYTLAATVSPTTLVQPRLRKEGMSGYQPDDLEPIAVMSRLPSAIFVRKDSQFKTLEDLIAYAKQNPGKLTVTNNGNFGVDHIFTLQLEKELGIKVKRIVYKGGSEALKDVLGGKVDVMIANAMWAVQQADNLRPLAVAADERFKLAPDVPTLKEKGYNVVNYITREISVPKGTPQEVKEHLDKAFGAMAADPAFVEEMNKLGLPVTYMTMNEATKFRSDLEKDIGWIIESFKKGDK</sequence>
<dbReference type="EMBL" id="CP002770">
    <property type="protein sequence ID" value="AEG16724.1"/>
    <property type="molecule type" value="Genomic_DNA"/>
</dbReference>
<accession>A0AAU8PCP9</accession>